<comment type="caution">
    <text evidence="1">The sequence shown here is derived from an EMBL/GenBank/DDBJ whole genome shotgun (WGS) entry which is preliminary data.</text>
</comment>
<accession>A0ABX1MPQ0</accession>
<dbReference type="EMBL" id="WTVR01000011">
    <property type="protein sequence ID" value="NMF88320.1"/>
    <property type="molecule type" value="Genomic_DNA"/>
</dbReference>
<dbReference type="Proteomes" id="UP000652074">
    <property type="component" value="Unassembled WGS sequence"/>
</dbReference>
<protein>
    <submittedName>
        <fullName evidence="1">Uncharacterized protein</fullName>
    </submittedName>
</protein>
<evidence type="ECO:0000313" key="1">
    <source>
        <dbReference type="EMBL" id="NMF88320.1"/>
    </source>
</evidence>
<reference evidence="1 2" key="1">
    <citation type="submission" date="2019-12" db="EMBL/GenBank/DDBJ databases">
        <title>Comparative genomics gives insights into the taxonomy of the Azoarcus-Aromatoleum group and reveals separate origins of nif in the plant-associated Azoarcus and non-plant-associated Aromatoleum sub-groups.</title>
        <authorList>
            <person name="Lafos M."/>
            <person name="Maluk M."/>
            <person name="Batista M."/>
            <person name="Junghare M."/>
            <person name="Carmona M."/>
            <person name="Faoro H."/>
            <person name="Cruz L.M."/>
            <person name="Battistoni F."/>
            <person name="De Souza E."/>
            <person name="Pedrosa F."/>
            <person name="Chen W.-M."/>
            <person name="Poole P.S."/>
            <person name="Dixon R.A."/>
            <person name="James E.K."/>
        </authorList>
    </citation>
    <scope>NUCLEOTIDE SEQUENCE [LARGE SCALE GENOMIC DNA]</scope>
    <source>
        <strain evidence="1 2">ToN1</strain>
    </source>
</reference>
<organism evidence="1 2">
    <name type="scientific">Aromatoleum petrolei</name>
    <dbReference type="NCBI Taxonomy" id="76116"/>
    <lineage>
        <taxon>Bacteria</taxon>
        <taxon>Pseudomonadati</taxon>
        <taxon>Pseudomonadota</taxon>
        <taxon>Betaproteobacteria</taxon>
        <taxon>Rhodocyclales</taxon>
        <taxon>Rhodocyclaceae</taxon>
        <taxon>Aromatoleum</taxon>
    </lineage>
</organism>
<name>A0ABX1MPQ0_9RHOO</name>
<dbReference type="RefSeq" id="WP_169205743.1">
    <property type="nucleotide sequence ID" value="NZ_CP059560.1"/>
</dbReference>
<gene>
    <name evidence="1" type="ORF">GPA26_07460</name>
</gene>
<sequence>MSDPNPCLDWGVRCVNFRVSFYWGEGDDAPGGSPNRKCNEQRAQIGIPPLQPLAAAQSA</sequence>
<proteinExistence type="predicted"/>
<keyword evidence="2" id="KW-1185">Reference proteome</keyword>
<evidence type="ECO:0000313" key="2">
    <source>
        <dbReference type="Proteomes" id="UP000652074"/>
    </source>
</evidence>